<dbReference type="Pfam" id="PF00023">
    <property type="entry name" value="Ank"/>
    <property type="match status" value="1"/>
</dbReference>
<dbReference type="SMART" id="SM00248">
    <property type="entry name" value="ANK"/>
    <property type="match status" value="3"/>
</dbReference>
<dbReference type="GO" id="GO:0005886">
    <property type="term" value="C:plasma membrane"/>
    <property type="evidence" value="ECO:0007669"/>
    <property type="project" value="TreeGrafter"/>
</dbReference>
<dbReference type="Proteomes" id="UP001370490">
    <property type="component" value="Unassembled WGS sequence"/>
</dbReference>
<name>A0AAN8YXR6_9MAGN</name>
<evidence type="ECO:0000313" key="5">
    <source>
        <dbReference type="Proteomes" id="UP001370490"/>
    </source>
</evidence>
<dbReference type="AlphaFoldDB" id="A0AAN8YXR6"/>
<dbReference type="SUPFAM" id="SSF48403">
    <property type="entry name" value="Ankyrin repeat"/>
    <property type="match status" value="1"/>
</dbReference>
<evidence type="ECO:0000256" key="2">
    <source>
        <dbReference type="ARBA" id="ARBA00023043"/>
    </source>
</evidence>
<evidence type="ECO:0000256" key="3">
    <source>
        <dbReference type="PROSITE-ProRule" id="PRU00023"/>
    </source>
</evidence>
<comment type="caution">
    <text evidence="4">The sequence shown here is derived from an EMBL/GenBank/DDBJ whole genome shotgun (WGS) entry which is preliminary data.</text>
</comment>
<protein>
    <submittedName>
        <fullName evidence="4">Ankyrin repeat</fullName>
    </submittedName>
</protein>
<dbReference type="PROSITE" id="PS50088">
    <property type="entry name" value="ANK_REPEAT"/>
    <property type="match status" value="1"/>
</dbReference>
<evidence type="ECO:0000313" key="4">
    <source>
        <dbReference type="EMBL" id="KAK6919049.1"/>
    </source>
</evidence>
<keyword evidence="2 3" id="KW-0040">ANK repeat</keyword>
<gene>
    <name evidence="4" type="ORF">RJ641_017471</name>
</gene>
<proteinExistence type="predicted"/>
<accession>A0AAN8YXR6</accession>
<dbReference type="PANTHER" id="PTHR24186">
    <property type="entry name" value="PROTEIN PHOSPHATASE 1 REGULATORY SUBUNIT"/>
    <property type="match status" value="1"/>
</dbReference>
<dbReference type="Gene3D" id="1.25.40.20">
    <property type="entry name" value="Ankyrin repeat-containing domain"/>
    <property type="match status" value="2"/>
</dbReference>
<keyword evidence="5" id="KW-1185">Reference proteome</keyword>
<evidence type="ECO:0000256" key="1">
    <source>
        <dbReference type="ARBA" id="ARBA00022737"/>
    </source>
</evidence>
<dbReference type="PROSITE" id="PS50297">
    <property type="entry name" value="ANK_REP_REGION"/>
    <property type="match status" value="1"/>
</dbReference>
<feature type="repeat" description="ANK" evidence="3">
    <location>
        <begin position="69"/>
        <end position="92"/>
    </location>
</feature>
<keyword evidence="1" id="KW-0677">Repeat</keyword>
<dbReference type="Pfam" id="PF12796">
    <property type="entry name" value="Ank_2"/>
    <property type="match status" value="1"/>
</dbReference>
<reference evidence="4 5" key="1">
    <citation type="submission" date="2023-12" db="EMBL/GenBank/DDBJ databases">
        <title>A high-quality genome assembly for Dillenia turbinata (Dilleniales).</title>
        <authorList>
            <person name="Chanderbali A."/>
        </authorList>
    </citation>
    <scope>NUCLEOTIDE SEQUENCE [LARGE SCALE GENOMIC DNA]</scope>
    <source>
        <strain evidence="4">LSX21</strain>
        <tissue evidence="4">Leaf</tissue>
    </source>
</reference>
<dbReference type="InterPro" id="IPR002110">
    <property type="entry name" value="Ankyrin_rpt"/>
</dbReference>
<sequence length="159" mass="17795">MDPRLYEAARAGNLIKLKELLAKEPAIACLPSRPTRNTILHMAAKVDNLSMLELIWHHYPQLIEKKNSRGNTPLHIAIQAGNLSIVTYLIDHVQHFISSVSAGDGEEENNKYVLLRVPNKDGDIPLHEAVRGRNPRVIEALLRADPKSAFIANKNRESP</sequence>
<organism evidence="4 5">
    <name type="scientific">Dillenia turbinata</name>
    <dbReference type="NCBI Taxonomy" id="194707"/>
    <lineage>
        <taxon>Eukaryota</taxon>
        <taxon>Viridiplantae</taxon>
        <taxon>Streptophyta</taxon>
        <taxon>Embryophyta</taxon>
        <taxon>Tracheophyta</taxon>
        <taxon>Spermatophyta</taxon>
        <taxon>Magnoliopsida</taxon>
        <taxon>eudicotyledons</taxon>
        <taxon>Gunneridae</taxon>
        <taxon>Pentapetalae</taxon>
        <taxon>Dilleniales</taxon>
        <taxon>Dilleniaceae</taxon>
        <taxon>Dillenia</taxon>
    </lineage>
</organism>
<dbReference type="EMBL" id="JBAMMX010000022">
    <property type="protein sequence ID" value="KAK6919049.1"/>
    <property type="molecule type" value="Genomic_DNA"/>
</dbReference>
<dbReference type="InterPro" id="IPR036770">
    <property type="entry name" value="Ankyrin_rpt-contain_sf"/>
</dbReference>
<dbReference type="PANTHER" id="PTHR24186:SF50">
    <property type="entry name" value="ANKYRIN REPEAT-CONTAINING PROTEIN ITN1-LIKE ISOFORM X1"/>
    <property type="match status" value="1"/>
</dbReference>